<dbReference type="STRING" id="73230.A0A2B7Z9V2"/>
<reference evidence="13 14" key="1">
    <citation type="submission" date="2017-10" db="EMBL/GenBank/DDBJ databases">
        <title>Comparative genomics in systemic dimorphic fungi from Ajellomycetaceae.</title>
        <authorList>
            <person name="Munoz J.F."/>
            <person name="Mcewen J.G."/>
            <person name="Clay O.K."/>
            <person name="Cuomo C.A."/>
        </authorList>
    </citation>
    <scope>NUCLEOTIDE SEQUENCE [LARGE SCALE GENOMIC DNA]</scope>
    <source>
        <strain evidence="13 14">UAMH4076</strain>
    </source>
</reference>
<protein>
    <recommendedName>
        <fullName evidence="3">Acyl-protein thioesterase 1</fullName>
        <ecNumber evidence="2">3.1.2.22</ecNumber>
    </recommendedName>
    <alternativeName>
        <fullName evidence="8">Palmitoyl-protein hydrolase</fullName>
    </alternativeName>
</protein>
<dbReference type="Proteomes" id="UP000226031">
    <property type="component" value="Unassembled WGS sequence"/>
</dbReference>
<name>A0A2B7Z9V2_9EURO</name>
<feature type="domain" description="Peptidase S9 prolyl oligopeptidase catalytic" evidence="11">
    <location>
        <begin position="241"/>
        <end position="309"/>
    </location>
</feature>
<dbReference type="GO" id="GO:0052689">
    <property type="term" value="F:carboxylic ester hydrolase activity"/>
    <property type="evidence" value="ECO:0007669"/>
    <property type="project" value="UniProtKB-KW"/>
</dbReference>
<feature type="domain" description="Phospholipase/carboxylesterase/thioesterase" evidence="12">
    <location>
        <begin position="19"/>
        <end position="181"/>
    </location>
</feature>
<evidence type="ECO:0000259" key="12">
    <source>
        <dbReference type="Pfam" id="PF02230"/>
    </source>
</evidence>
<dbReference type="GO" id="GO:0008474">
    <property type="term" value="F:palmitoyl-(protein) hydrolase activity"/>
    <property type="evidence" value="ECO:0007669"/>
    <property type="project" value="UniProtKB-EC"/>
</dbReference>
<dbReference type="InterPro" id="IPR001375">
    <property type="entry name" value="Peptidase_S9_cat"/>
</dbReference>
<feature type="region of interest" description="Disordered" evidence="10">
    <location>
        <begin position="197"/>
        <end position="218"/>
    </location>
</feature>
<keyword evidence="4" id="KW-0719">Serine esterase</keyword>
<proteinExistence type="inferred from homology"/>
<keyword evidence="5" id="KW-0378">Hydrolase</keyword>
<dbReference type="PANTHER" id="PTHR10655:SF17">
    <property type="entry name" value="LYSOPHOSPHOLIPASE-LIKE PROTEIN 1"/>
    <property type="match status" value="1"/>
</dbReference>
<evidence type="ECO:0000256" key="3">
    <source>
        <dbReference type="ARBA" id="ARBA00014923"/>
    </source>
</evidence>
<dbReference type="GO" id="GO:0005737">
    <property type="term" value="C:cytoplasm"/>
    <property type="evidence" value="ECO:0007669"/>
    <property type="project" value="TreeGrafter"/>
</dbReference>
<comment type="similarity">
    <text evidence="1">Belongs to the AB hydrolase superfamily. AB hydrolase 2 family.</text>
</comment>
<dbReference type="VEuPathDB" id="FungiDB:EMCG_09577"/>
<dbReference type="EC" id="3.1.2.22" evidence="2"/>
<evidence type="ECO:0000256" key="8">
    <source>
        <dbReference type="ARBA" id="ARBA00031195"/>
    </source>
</evidence>
<evidence type="ECO:0000256" key="6">
    <source>
        <dbReference type="ARBA" id="ARBA00022832"/>
    </source>
</evidence>
<dbReference type="SUPFAM" id="SSF53474">
    <property type="entry name" value="alpha/beta-Hydrolases"/>
    <property type="match status" value="1"/>
</dbReference>
<keyword evidence="14" id="KW-1185">Reference proteome</keyword>
<dbReference type="InterPro" id="IPR029058">
    <property type="entry name" value="AB_hydrolase_fold"/>
</dbReference>
<evidence type="ECO:0000256" key="2">
    <source>
        <dbReference type="ARBA" id="ARBA00012423"/>
    </source>
</evidence>
<gene>
    <name evidence="13" type="ORF">GX50_06498</name>
</gene>
<comment type="catalytic activity">
    <reaction evidence="9">
        <text>S-hexadecanoyl-L-cysteinyl-[protein] + H2O = L-cysteinyl-[protein] + hexadecanoate + H(+)</text>
        <dbReference type="Rhea" id="RHEA:19233"/>
        <dbReference type="Rhea" id="RHEA-COMP:10131"/>
        <dbReference type="Rhea" id="RHEA-COMP:11032"/>
        <dbReference type="ChEBI" id="CHEBI:7896"/>
        <dbReference type="ChEBI" id="CHEBI:15377"/>
        <dbReference type="ChEBI" id="CHEBI:15378"/>
        <dbReference type="ChEBI" id="CHEBI:29950"/>
        <dbReference type="ChEBI" id="CHEBI:74151"/>
        <dbReference type="EC" id="3.1.2.22"/>
    </reaction>
</comment>
<evidence type="ECO:0000256" key="4">
    <source>
        <dbReference type="ARBA" id="ARBA00022487"/>
    </source>
</evidence>
<dbReference type="GO" id="GO:0006631">
    <property type="term" value="P:fatty acid metabolic process"/>
    <property type="evidence" value="ECO:0007669"/>
    <property type="project" value="UniProtKB-KW"/>
</dbReference>
<evidence type="ECO:0000256" key="1">
    <source>
        <dbReference type="ARBA" id="ARBA00006499"/>
    </source>
</evidence>
<keyword evidence="6" id="KW-0443">Lipid metabolism</keyword>
<dbReference type="Pfam" id="PF02230">
    <property type="entry name" value="Abhydrolase_2"/>
    <property type="match status" value="1"/>
</dbReference>
<evidence type="ECO:0000256" key="5">
    <source>
        <dbReference type="ARBA" id="ARBA00022801"/>
    </source>
</evidence>
<evidence type="ECO:0000313" key="13">
    <source>
        <dbReference type="EMBL" id="PGH30736.1"/>
    </source>
</evidence>
<organism evidence="13 14">
    <name type="scientific">[Emmonsia] crescens</name>
    <dbReference type="NCBI Taxonomy" id="73230"/>
    <lineage>
        <taxon>Eukaryota</taxon>
        <taxon>Fungi</taxon>
        <taxon>Dikarya</taxon>
        <taxon>Ascomycota</taxon>
        <taxon>Pezizomycotina</taxon>
        <taxon>Eurotiomycetes</taxon>
        <taxon>Eurotiomycetidae</taxon>
        <taxon>Onygenales</taxon>
        <taxon>Ajellomycetaceae</taxon>
        <taxon>Emergomyces</taxon>
    </lineage>
</organism>
<evidence type="ECO:0000256" key="7">
    <source>
        <dbReference type="ARBA" id="ARBA00029392"/>
    </source>
</evidence>
<dbReference type="InterPro" id="IPR003140">
    <property type="entry name" value="PLipase/COase/thioEstase"/>
</dbReference>
<accession>A0A2B7Z9V2</accession>
<dbReference type="EMBL" id="PDND01000158">
    <property type="protein sequence ID" value="PGH30736.1"/>
    <property type="molecule type" value="Genomic_DNA"/>
</dbReference>
<evidence type="ECO:0000259" key="11">
    <source>
        <dbReference type="Pfam" id="PF00326"/>
    </source>
</evidence>
<comment type="function">
    <text evidence="7">Hydrolyzes fatty acids from S-acylated cysteine residues in proteins with a strong preference for palmitoylated G-alpha proteins over other acyl substrates. Mediates the deacylation of G-alpha proteins such as GPA1 in vivo, but has weak or no activity toward palmitoylated Ras proteins. Has weak lysophospholipase activity in vitro; however such activity may not exist in vivo.</text>
</comment>
<evidence type="ECO:0000313" key="14">
    <source>
        <dbReference type="Proteomes" id="UP000226031"/>
    </source>
</evidence>
<dbReference type="GO" id="GO:0006508">
    <property type="term" value="P:proteolysis"/>
    <property type="evidence" value="ECO:0007669"/>
    <property type="project" value="InterPro"/>
</dbReference>
<evidence type="ECO:0000256" key="10">
    <source>
        <dbReference type="SAM" id="MobiDB-lite"/>
    </source>
</evidence>
<dbReference type="GO" id="GO:0008236">
    <property type="term" value="F:serine-type peptidase activity"/>
    <property type="evidence" value="ECO:0007669"/>
    <property type="project" value="InterPro"/>
</dbReference>
<dbReference type="AlphaFoldDB" id="A0A2B7Z9V2"/>
<sequence length="321" mass="35758">MPSNKRTYSEPLVIPPLSSTEHTHTFILLHGRGSNAERFGMEFLRAANLSARLPTVKFIFPTASKRRSTVLKRIPINQWFDSYSLEDPGERMELQIDGLCQTGTFLHALIEREAKKFVDQGDDGYKKIILGGLSQGCAAGVFTFLAGGLGEDYSNEMGNRRLVGGFVGMSGWLPFNRQLEDIFQSSSGDVLDENAFNPFAQSPPLGPNDGSDNDDSESAELQAINHIRDILDLPMLPALVTHNFQSPVFLGHGSADEKVSVNLGQSMVDFLQKRLDMDVTWKVYEGFGHWYKVPDEIDDIVHFLKEKVGVPVPEELNLELK</sequence>
<dbReference type="InterPro" id="IPR050565">
    <property type="entry name" value="LYPA1-2/EST-like"/>
</dbReference>
<dbReference type="Pfam" id="PF00326">
    <property type="entry name" value="Peptidase_S9"/>
    <property type="match status" value="1"/>
</dbReference>
<comment type="caution">
    <text evidence="13">The sequence shown here is derived from an EMBL/GenBank/DDBJ whole genome shotgun (WGS) entry which is preliminary data.</text>
</comment>
<evidence type="ECO:0000256" key="9">
    <source>
        <dbReference type="ARBA" id="ARBA00047337"/>
    </source>
</evidence>
<keyword evidence="6" id="KW-0276">Fatty acid metabolism</keyword>
<dbReference type="PANTHER" id="PTHR10655">
    <property type="entry name" value="LYSOPHOSPHOLIPASE-RELATED"/>
    <property type="match status" value="1"/>
</dbReference>
<dbReference type="Gene3D" id="3.40.50.1820">
    <property type="entry name" value="alpha/beta hydrolase"/>
    <property type="match status" value="1"/>
</dbReference>